<dbReference type="InterPro" id="IPR013215">
    <property type="entry name" value="Cbl-indep_Met_Synth_N"/>
</dbReference>
<feature type="domain" description="Cobalamin-independent methionine synthase MetE N-terminal" evidence="13">
    <location>
        <begin position="3"/>
        <end position="307"/>
    </location>
</feature>
<evidence type="ECO:0000256" key="9">
    <source>
        <dbReference type="ARBA" id="ARBA00022833"/>
    </source>
</evidence>
<dbReference type="CDD" id="cd03312">
    <property type="entry name" value="CIMS_N_terminal_like"/>
    <property type="match status" value="1"/>
</dbReference>
<feature type="binding site" evidence="11">
    <location>
        <position position="650"/>
    </location>
    <ligand>
        <name>Zn(2+)</name>
        <dbReference type="ChEBI" id="CHEBI:29105"/>
        <note>catalytic</note>
    </ligand>
</feature>
<dbReference type="InterPro" id="IPR006276">
    <property type="entry name" value="Cobalamin-indep_Met_synthase"/>
</dbReference>
<comment type="cofactor">
    <cofactor evidence="11">
        <name>Zn(2+)</name>
        <dbReference type="ChEBI" id="CHEBI:29105"/>
    </cofactor>
    <text evidence="11">Binds 1 zinc ion per subunit.</text>
</comment>
<dbReference type="InterPro" id="IPR038071">
    <property type="entry name" value="UROD/MetE-like_sf"/>
</dbReference>
<keyword evidence="8 11" id="KW-0677">Repeat</keyword>
<evidence type="ECO:0000256" key="4">
    <source>
        <dbReference type="ARBA" id="ARBA00022603"/>
    </source>
</evidence>
<evidence type="ECO:0000256" key="8">
    <source>
        <dbReference type="ARBA" id="ARBA00022737"/>
    </source>
</evidence>
<feature type="binding site" evidence="11">
    <location>
        <begin position="440"/>
        <end position="442"/>
    </location>
    <ligand>
        <name>L-methionine</name>
        <dbReference type="ChEBI" id="CHEBI:57844"/>
    </ligand>
</feature>
<proteinExistence type="inferred from homology"/>
<feature type="binding site" evidence="11">
    <location>
        <position position="733"/>
    </location>
    <ligand>
        <name>Zn(2+)</name>
        <dbReference type="ChEBI" id="CHEBI:29105"/>
        <note>catalytic</note>
    </ligand>
</feature>
<dbReference type="RefSeq" id="WP_253668773.1">
    <property type="nucleotide sequence ID" value="NZ_JAMTCP010000005.1"/>
</dbReference>
<evidence type="ECO:0000256" key="7">
    <source>
        <dbReference type="ARBA" id="ARBA00022723"/>
    </source>
</evidence>
<protein>
    <recommendedName>
        <fullName evidence="11">5-methyltetrahydropteroyltriglutamate--homocysteine methyltransferase</fullName>
        <ecNumber evidence="11">2.1.1.14</ecNumber>
    </recommendedName>
    <alternativeName>
        <fullName evidence="11">Cobalamin-independent methionine synthase</fullName>
    </alternativeName>
    <alternativeName>
        <fullName evidence="11">Methionine synthase, vitamin-B12 independent isozyme</fullName>
    </alternativeName>
</protein>
<feature type="binding site" evidence="11">
    <location>
        <begin position="524"/>
        <end position="525"/>
    </location>
    <ligand>
        <name>5-methyltetrahydropteroyltri-L-glutamate</name>
        <dbReference type="ChEBI" id="CHEBI:58207"/>
    </ligand>
</feature>
<organism evidence="14 15">
    <name type="scientific">Streptoalloteichus tenebrarius (strain ATCC 17920 / DSM 40477 / JCM 4838 / CBS 697.72 / NBRC 16177 / NCIMB 11028 / NRRL B-12390 / A12253. 1 / ISP 5477)</name>
    <name type="common">Streptomyces tenebrarius</name>
    <dbReference type="NCBI Taxonomy" id="1933"/>
    <lineage>
        <taxon>Bacteria</taxon>
        <taxon>Bacillati</taxon>
        <taxon>Actinomycetota</taxon>
        <taxon>Actinomycetes</taxon>
        <taxon>Pseudonocardiales</taxon>
        <taxon>Pseudonocardiaceae</taxon>
        <taxon>Streptoalloteichus</taxon>
    </lineage>
</organism>
<dbReference type="CDD" id="cd03311">
    <property type="entry name" value="CIMS_C_terminal_like"/>
    <property type="match status" value="1"/>
</dbReference>
<sequence>MKSTILGYPRIGPRRELKRAVERYWAGGIDERELTATAAELRRSCWRQLRDAGLDEIPSGTFSFYDHVLDTAVLFDAVPERYRRLGLGRLDTTFAMARGTNEVAPLEMTKWFDTNYHYVVPEIGPETVFRLAGRTPLAEVAEAREVGVDPRPVLLGPVTFLLLSTASPGAEPGFRPLDRLDDLVERYAELLGELAEAGVGWVQLDEPALVADRTPEELAAVERAYRRLGGLATRPRLLVATYFGELGAALPVLARAPIEAVGLDLVAGRDNLRRLADEGGLGDKVLVAGVVDGRNVWRTDLRGALSVCVSALGLCRELVVGTSCSLLHVPHDLDLELSGEPTGLDPSLRPWLAFARQKVDEVVVLARALREGPAVVSAQLNDNDAALRARRNTDWARVPEVRRRVAALRPEDARRSTPREERVRRQREVLGLPLLPTTTIGSFPQTKEIRAARAGVRSGRVTPEEYERRMRAEIDRAVAVQEEIGLDVVVHGEPERNDMVQYFAERLVGFASTEHGWVQSYGTRCVRPPIIYGDVSRPEPITVEWARYARSRTSRPVKGMLTGPVTMVQWSFVRDDQPRAETAKQVALALRDEVADLEAAGIGVIQVDEPALREGLPPRAEHRAEYLDWAVTAFRLATSGVRAETQIHTHMCYSEFGEIIDAIEDLDADVTTVEAARSGMRLVADLGAYRGEIGPGVYDIHSPRVPSVDEIEADLRRVLEVVDARRVWVNPDCGLKTRDYPEVTAALRNMVAAAERLRAEITVH</sequence>
<comment type="function">
    <text evidence="1 11">Catalyzes the transfer of a methyl group from 5-methyltetrahydrofolate to homocysteine resulting in methionine formation.</text>
</comment>
<evidence type="ECO:0000256" key="6">
    <source>
        <dbReference type="ARBA" id="ARBA00022679"/>
    </source>
</evidence>
<feature type="binding site" evidence="11">
    <location>
        <position position="614"/>
    </location>
    <ligand>
        <name>5-methyltetrahydropteroyltri-L-glutamate</name>
        <dbReference type="ChEBI" id="CHEBI:58207"/>
    </ligand>
</feature>
<feature type="active site" description="Proton donor" evidence="11">
    <location>
        <position position="701"/>
    </location>
</feature>
<comment type="caution">
    <text evidence="14">The sequence shown here is derived from an EMBL/GenBank/DDBJ whole genome shotgun (WGS) entry which is preliminary data.</text>
</comment>
<feature type="binding site" evidence="11">
    <location>
        <position position="493"/>
    </location>
    <ligand>
        <name>L-homocysteine</name>
        <dbReference type="ChEBI" id="CHEBI:58199"/>
    </ligand>
</feature>
<evidence type="ECO:0000256" key="2">
    <source>
        <dbReference type="ARBA" id="ARBA00004681"/>
    </source>
</evidence>
<feature type="binding site" evidence="11">
    <location>
        <position position="674"/>
    </location>
    <ligand>
        <name>Zn(2+)</name>
        <dbReference type="ChEBI" id="CHEBI:29105"/>
        <note>catalytic</note>
    </ligand>
</feature>
<keyword evidence="5 11" id="KW-0028">Amino-acid biosynthesis</keyword>
<dbReference type="Gene3D" id="3.20.20.210">
    <property type="match status" value="2"/>
</dbReference>
<dbReference type="EMBL" id="JAMTCP010000005">
    <property type="protein sequence ID" value="MCP2257831.1"/>
    <property type="molecule type" value="Genomic_DNA"/>
</dbReference>
<feature type="binding site" evidence="11">
    <location>
        <position position="110"/>
    </location>
    <ligand>
        <name>5-methyltetrahydropteroyltri-L-glutamate</name>
        <dbReference type="ChEBI" id="CHEBI:58207"/>
    </ligand>
</feature>
<dbReference type="PANTHER" id="PTHR30519">
    <property type="entry name" value="5-METHYLTETRAHYDROPTEROYLTRIGLUTAMATE--HOMOCYSTEINE METHYLTRANSFERASE"/>
    <property type="match status" value="1"/>
</dbReference>
<feature type="binding site" evidence="11">
    <location>
        <begin position="15"/>
        <end position="18"/>
    </location>
    <ligand>
        <name>5-methyltetrahydropteroyltri-L-glutamate</name>
        <dbReference type="ChEBI" id="CHEBI:58207"/>
    </ligand>
</feature>
<evidence type="ECO:0000313" key="14">
    <source>
        <dbReference type="EMBL" id="MCP2257831.1"/>
    </source>
</evidence>
<evidence type="ECO:0000259" key="12">
    <source>
        <dbReference type="Pfam" id="PF01717"/>
    </source>
</evidence>
<comment type="catalytic activity">
    <reaction evidence="11">
        <text>5-methyltetrahydropteroyltri-L-glutamate + L-homocysteine = tetrahydropteroyltri-L-glutamate + L-methionine</text>
        <dbReference type="Rhea" id="RHEA:21196"/>
        <dbReference type="ChEBI" id="CHEBI:57844"/>
        <dbReference type="ChEBI" id="CHEBI:58140"/>
        <dbReference type="ChEBI" id="CHEBI:58199"/>
        <dbReference type="ChEBI" id="CHEBI:58207"/>
        <dbReference type="EC" id="2.1.1.14"/>
    </reaction>
</comment>
<keyword evidence="4 11" id="KW-0489">Methyltransferase</keyword>
<dbReference type="PIRSF" id="PIRSF000382">
    <property type="entry name" value="MeTrfase_B12_ind"/>
    <property type="match status" value="1"/>
</dbReference>
<feature type="binding site" evidence="11">
    <location>
        <position position="608"/>
    </location>
    <ligand>
        <name>L-homocysteine</name>
        <dbReference type="ChEBI" id="CHEBI:58199"/>
    </ligand>
</feature>
<feature type="binding site" evidence="11">
    <location>
        <begin position="440"/>
        <end position="442"/>
    </location>
    <ligand>
        <name>L-homocysteine</name>
        <dbReference type="ChEBI" id="CHEBI:58199"/>
    </ligand>
</feature>
<dbReference type="NCBIfam" id="TIGR01371">
    <property type="entry name" value="met_syn_B12ind"/>
    <property type="match status" value="1"/>
</dbReference>
<feature type="binding site" evidence="11">
    <location>
        <position position="493"/>
    </location>
    <ligand>
        <name>L-methionine</name>
        <dbReference type="ChEBI" id="CHEBI:57844"/>
    </ligand>
</feature>
<comment type="pathway">
    <text evidence="2 11">Amino-acid biosynthesis; L-methionine biosynthesis via de novo pathway; L-methionine from L-homocysteine (MetE route): step 1/1.</text>
</comment>
<evidence type="ECO:0000256" key="10">
    <source>
        <dbReference type="ARBA" id="ARBA00023167"/>
    </source>
</evidence>
<dbReference type="InterPro" id="IPR002629">
    <property type="entry name" value="Met_Synth_C/arc"/>
</dbReference>
<reference evidence="14 15" key="1">
    <citation type="submission" date="2022-06" db="EMBL/GenBank/DDBJ databases">
        <title>Genomic Encyclopedia of Archaeal and Bacterial Type Strains, Phase II (KMG-II): from individual species to whole genera.</title>
        <authorList>
            <person name="Goeker M."/>
        </authorList>
    </citation>
    <scope>NUCLEOTIDE SEQUENCE [LARGE SCALE GENOMIC DNA]</scope>
    <source>
        <strain evidence="14 15">DSM 40477</strain>
    </source>
</reference>
<dbReference type="SUPFAM" id="SSF51726">
    <property type="entry name" value="UROD/MetE-like"/>
    <property type="match status" value="2"/>
</dbReference>
<dbReference type="Pfam" id="PF01717">
    <property type="entry name" value="Meth_synt_2"/>
    <property type="match status" value="1"/>
</dbReference>
<evidence type="ECO:0000256" key="3">
    <source>
        <dbReference type="ARBA" id="ARBA00009553"/>
    </source>
</evidence>
<accession>A0ABT1HQN2</accession>
<feature type="binding site" evidence="11">
    <location>
        <position position="652"/>
    </location>
    <ligand>
        <name>Zn(2+)</name>
        <dbReference type="ChEBI" id="CHEBI:29105"/>
        <note>catalytic</note>
    </ligand>
</feature>
<feature type="domain" description="Cobalamin-independent methionine synthase MetE C-terminal/archaeal" evidence="12">
    <location>
        <begin position="435"/>
        <end position="755"/>
    </location>
</feature>
<keyword evidence="15" id="KW-1185">Reference proteome</keyword>
<evidence type="ECO:0000259" key="13">
    <source>
        <dbReference type="Pfam" id="PF08267"/>
    </source>
</evidence>
<evidence type="ECO:0000256" key="11">
    <source>
        <dbReference type="HAMAP-Rule" id="MF_00172"/>
    </source>
</evidence>
<keyword evidence="10 11" id="KW-0486">Methionine biosynthesis</keyword>
<feature type="binding site" evidence="11">
    <location>
        <position position="570"/>
    </location>
    <ligand>
        <name>5-methyltetrahydropteroyltri-L-glutamate</name>
        <dbReference type="ChEBI" id="CHEBI:58207"/>
    </ligand>
</feature>
<evidence type="ECO:0000256" key="1">
    <source>
        <dbReference type="ARBA" id="ARBA00002777"/>
    </source>
</evidence>
<dbReference type="Pfam" id="PF08267">
    <property type="entry name" value="Meth_synt_1"/>
    <property type="match status" value="1"/>
</dbReference>
<name>A0ABT1HQN2_STRSD</name>
<gene>
    <name evidence="11" type="primary">metE</name>
    <name evidence="14" type="ORF">LX15_001517</name>
</gene>
<dbReference type="NCBIfam" id="NF003556">
    <property type="entry name" value="PRK05222.1"/>
    <property type="match status" value="1"/>
</dbReference>
<comment type="similarity">
    <text evidence="3 11">Belongs to the vitamin-B12 independent methionine synthase family.</text>
</comment>
<keyword evidence="9 11" id="KW-0862">Zinc</keyword>
<keyword evidence="6 11" id="KW-0808">Transferase</keyword>
<evidence type="ECO:0000256" key="5">
    <source>
        <dbReference type="ARBA" id="ARBA00022605"/>
    </source>
</evidence>
<dbReference type="EC" id="2.1.1.14" evidence="11"/>
<evidence type="ECO:0000313" key="15">
    <source>
        <dbReference type="Proteomes" id="UP001205311"/>
    </source>
</evidence>
<dbReference type="Proteomes" id="UP001205311">
    <property type="component" value="Unassembled WGS sequence"/>
</dbReference>
<feature type="binding site" evidence="11">
    <location>
        <position position="608"/>
    </location>
    <ligand>
        <name>L-methionine</name>
        <dbReference type="ChEBI" id="CHEBI:57844"/>
    </ligand>
</feature>
<dbReference type="HAMAP" id="MF_00172">
    <property type="entry name" value="Meth_synth"/>
    <property type="match status" value="1"/>
</dbReference>
<keyword evidence="7 11" id="KW-0479">Metal-binding</keyword>